<evidence type="ECO:0000313" key="2">
    <source>
        <dbReference type="Proteomes" id="UP001283361"/>
    </source>
</evidence>
<evidence type="ECO:0000313" key="1">
    <source>
        <dbReference type="EMBL" id="KAK3790156.1"/>
    </source>
</evidence>
<keyword evidence="2" id="KW-1185">Reference proteome</keyword>
<gene>
    <name evidence="1" type="ORF">RRG08_005236</name>
</gene>
<sequence length="134" mass="15531">MKRHRADEEIFRCRYPAHESDVTAEPGMASSRTGDSQSTPNLVSRRLLRVYNEIDTIRAWVTYCQFTRQKRILAYCSQNNELDPGGLEIWLDIEWTSQTTPGSGQLADSIVQYVTHCSLSDIRSNRWHDWDPLL</sequence>
<reference evidence="1" key="1">
    <citation type="journal article" date="2023" name="G3 (Bethesda)">
        <title>A reference genome for the long-term kleptoplast-retaining sea slug Elysia crispata morphotype clarki.</title>
        <authorList>
            <person name="Eastman K.E."/>
            <person name="Pendleton A.L."/>
            <person name="Shaikh M.A."/>
            <person name="Suttiyut T."/>
            <person name="Ogas R."/>
            <person name="Tomko P."/>
            <person name="Gavelis G."/>
            <person name="Widhalm J.R."/>
            <person name="Wisecaver J.H."/>
        </authorList>
    </citation>
    <scope>NUCLEOTIDE SEQUENCE</scope>
    <source>
        <strain evidence="1">ECLA1</strain>
    </source>
</reference>
<name>A0AAE1E0U6_9GAST</name>
<dbReference type="AlphaFoldDB" id="A0AAE1E0U6"/>
<accession>A0AAE1E0U6</accession>
<comment type="caution">
    <text evidence="1">The sequence shown here is derived from an EMBL/GenBank/DDBJ whole genome shotgun (WGS) entry which is preliminary data.</text>
</comment>
<proteinExistence type="predicted"/>
<dbReference type="Proteomes" id="UP001283361">
    <property type="component" value="Unassembled WGS sequence"/>
</dbReference>
<protein>
    <submittedName>
        <fullName evidence="1">Uncharacterized protein</fullName>
    </submittedName>
</protein>
<organism evidence="1 2">
    <name type="scientific">Elysia crispata</name>
    <name type="common">lettuce slug</name>
    <dbReference type="NCBI Taxonomy" id="231223"/>
    <lineage>
        <taxon>Eukaryota</taxon>
        <taxon>Metazoa</taxon>
        <taxon>Spiralia</taxon>
        <taxon>Lophotrochozoa</taxon>
        <taxon>Mollusca</taxon>
        <taxon>Gastropoda</taxon>
        <taxon>Heterobranchia</taxon>
        <taxon>Euthyneura</taxon>
        <taxon>Panpulmonata</taxon>
        <taxon>Sacoglossa</taxon>
        <taxon>Placobranchoidea</taxon>
        <taxon>Plakobranchidae</taxon>
        <taxon>Elysia</taxon>
    </lineage>
</organism>
<dbReference type="EMBL" id="JAWDGP010001572">
    <property type="protein sequence ID" value="KAK3790156.1"/>
    <property type="molecule type" value="Genomic_DNA"/>
</dbReference>